<comment type="caution">
    <text evidence="1">The sequence shown here is derived from an EMBL/GenBank/DDBJ whole genome shotgun (WGS) entry which is preliminary data.</text>
</comment>
<organism evidence="1 2">
    <name type="scientific">Candidatus Magnetobacterium bavaricum</name>
    <dbReference type="NCBI Taxonomy" id="29290"/>
    <lineage>
        <taxon>Bacteria</taxon>
        <taxon>Pseudomonadati</taxon>
        <taxon>Nitrospirota</taxon>
        <taxon>Thermodesulfovibrionia</taxon>
        <taxon>Thermodesulfovibrionales</taxon>
        <taxon>Candidatus Magnetobacteriaceae</taxon>
        <taxon>Candidatus Magnetobacterium</taxon>
    </lineage>
</organism>
<proteinExistence type="predicted"/>
<sequence>MVINLAGFSHDRDLSVLLSLLSERGYNLRVRGYFTDDTFVSDVDLPSGVVALIAETFAAKDNA</sequence>
<evidence type="ECO:0000313" key="2">
    <source>
        <dbReference type="Proteomes" id="UP000033423"/>
    </source>
</evidence>
<reference evidence="1 2" key="1">
    <citation type="submission" date="2015-02" db="EMBL/GenBank/DDBJ databases">
        <title>Single-cell genomics of uncultivated deep-branching MTB reveals a conserved set of magnetosome genes.</title>
        <authorList>
            <person name="Kolinko S."/>
            <person name="Richter M."/>
            <person name="Glockner F.O."/>
            <person name="Brachmann A."/>
            <person name="Schuler D."/>
        </authorList>
    </citation>
    <scope>NUCLEOTIDE SEQUENCE [LARGE SCALE GENOMIC DNA]</scope>
    <source>
        <strain evidence="1">TM-1</strain>
    </source>
</reference>
<name>A0A0F3GPQ8_9BACT</name>
<gene>
    <name evidence="1" type="ORF">MBAV_003936</name>
</gene>
<feature type="non-terminal residue" evidence="1">
    <location>
        <position position="63"/>
    </location>
</feature>
<keyword evidence="2" id="KW-1185">Reference proteome</keyword>
<dbReference type="EMBL" id="LACI01001700">
    <property type="protein sequence ID" value="KJU83871.1"/>
    <property type="molecule type" value="Genomic_DNA"/>
</dbReference>
<accession>A0A0F3GPQ8</accession>
<dbReference type="AlphaFoldDB" id="A0A0F3GPQ8"/>
<evidence type="ECO:0000313" key="1">
    <source>
        <dbReference type="EMBL" id="KJU83871.1"/>
    </source>
</evidence>
<protein>
    <submittedName>
        <fullName evidence="1">Uncharacterized protein</fullName>
    </submittedName>
</protein>
<dbReference type="Proteomes" id="UP000033423">
    <property type="component" value="Unassembled WGS sequence"/>
</dbReference>